<comment type="catalytic activity">
    <reaction evidence="7">
        <text>(S)-4-amino-5-oxopentanoate = 5-aminolevulinate</text>
        <dbReference type="Rhea" id="RHEA:14265"/>
        <dbReference type="ChEBI" id="CHEBI:57501"/>
        <dbReference type="ChEBI" id="CHEBI:356416"/>
        <dbReference type="EC" id="5.4.3.8"/>
    </reaction>
</comment>
<dbReference type="InterPro" id="IPR049704">
    <property type="entry name" value="Aminotrans_3_PPA_site"/>
</dbReference>
<dbReference type="AlphaFoldDB" id="A0A317CKT2"/>
<dbReference type="NCBIfam" id="NF000818">
    <property type="entry name" value="PRK00062.1"/>
    <property type="match status" value="1"/>
</dbReference>
<dbReference type="EC" id="5.4.3.8" evidence="7"/>
<feature type="modified residue" description="N6-(pyridoxal phosphate)lysine" evidence="7">
    <location>
        <position position="265"/>
    </location>
</feature>
<dbReference type="Proteomes" id="UP000245506">
    <property type="component" value="Unassembled WGS sequence"/>
</dbReference>
<evidence type="ECO:0000313" key="9">
    <source>
        <dbReference type="Proteomes" id="UP000245506"/>
    </source>
</evidence>
<proteinExistence type="inferred from homology"/>
<comment type="pathway">
    <text evidence="2">Porphyrin-containing compound metabolism; protoporphyrin-IX biosynthesis; 5-aminolevulinate from L-glutamyl-tRNA(Glu): step 2/2.</text>
</comment>
<keyword evidence="7" id="KW-0963">Cytoplasm</keyword>
<keyword evidence="5 7" id="KW-0413">Isomerase</keyword>
<evidence type="ECO:0000256" key="1">
    <source>
        <dbReference type="ARBA" id="ARBA00001933"/>
    </source>
</evidence>
<dbReference type="GO" id="GO:0030170">
    <property type="term" value="F:pyridoxal phosphate binding"/>
    <property type="evidence" value="ECO:0007669"/>
    <property type="project" value="InterPro"/>
</dbReference>
<dbReference type="GO" id="GO:0008483">
    <property type="term" value="F:transaminase activity"/>
    <property type="evidence" value="ECO:0007669"/>
    <property type="project" value="InterPro"/>
</dbReference>
<dbReference type="EMBL" id="QGKL01000010">
    <property type="protein sequence ID" value="PWQ98781.1"/>
    <property type="molecule type" value="Genomic_DNA"/>
</dbReference>
<evidence type="ECO:0000256" key="3">
    <source>
        <dbReference type="ARBA" id="ARBA00008981"/>
    </source>
</evidence>
<evidence type="ECO:0000313" key="8">
    <source>
        <dbReference type="EMBL" id="PWQ98781.1"/>
    </source>
</evidence>
<dbReference type="Gene3D" id="3.40.640.10">
    <property type="entry name" value="Type I PLP-dependent aspartate aminotransferase-like (Major domain)"/>
    <property type="match status" value="1"/>
</dbReference>
<dbReference type="GO" id="GO:0042286">
    <property type="term" value="F:glutamate-1-semialdehyde 2,1-aminomutase activity"/>
    <property type="evidence" value="ECO:0007669"/>
    <property type="project" value="UniProtKB-UniRule"/>
</dbReference>
<dbReference type="FunFam" id="3.40.640.10:FF:000021">
    <property type="entry name" value="Glutamate-1-semialdehyde 2,1-aminomutase"/>
    <property type="match status" value="1"/>
</dbReference>
<dbReference type="InterPro" id="IPR015424">
    <property type="entry name" value="PyrdxlP-dep_Trfase"/>
</dbReference>
<dbReference type="SUPFAM" id="SSF53383">
    <property type="entry name" value="PLP-dependent transferases"/>
    <property type="match status" value="1"/>
</dbReference>
<dbReference type="InterPro" id="IPR015421">
    <property type="entry name" value="PyrdxlP-dep_Trfase_major"/>
</dbReference>
<accession>A0A317CKT2</accession>
<dbReference type="GO" id="GO:0005737">
    <property type="term" value="C:cytoplasm"/>
    <property type="evidence" value="ECO:0007669"/>
    <property type="project" value="UniProtKB-SubCell"/>
</dbReference>
<gene>
    <name evidence="7 8" type="primary">hemL</name>
    <name evidence="8" type="ORF">DKT75_02955</name>
</gene>
<keyword evidence="6 7" id="KW-0627">Porphyrin biosynthesis</keyword>
<protein>
    <recommendedName>
        <fullName evidence="7">Glutamate-1-semialdehyde 2,1-aminomutase</fullName>
        <shortName evidence="7">GSA</shortName>
        <ecNumber evidence="7">5.4.3.8</ecNumber>
    </recommendedName>
    <alternativeName>
        <fullName evidence="7">Glutamate-1-semialdehyde aminotransferase</fullName>
        <shortName evidence="7">GSA-AT</shortName>
    </alternativeName>
</protein>
<dbReference type="PANTHER" id="PTHR43713:SF3">
    <property type="entry name" value="GLUTAMATE-1-SEMIALDEHYDE 2,1-AMINOMUTASE 1, CHLOROPLASTIC-RELATED"/>
    <property type="match status" value="1"/>
</dbReference>
<dbReference type="NCBIfam" id="TIGR00713">
    <property type="entry name" value="hemL"/>
    <property type="match status" value="1"/>
</dbReference>
<dbReference type="CDD" id="cd00610">
    <property type="entry name" value="OAT_like"/>
    <property type="match status" value="1"/>
</dbReference>
<keyword evidence="4 7" id="KW-0663">Pyridoxal phosphate</keyword>
<dbReference type="InterPro" id="IPR004639">
    <property type="entry name" value="4pyrrol_synth_GluAld_NH2Trfase"/>
</dbReference>
<evidence type="ECO:0000256" key="4">
    <source>
        <dbReference type="ARBA" id="ARBA00022898"/>
    </source>
</evidence>
<evidence type="ECO:0000256" key="6">
    <source>
        <dbReference type="ARBA" id="ARBA00023244"/>
    </source>
</evidence>
<sequence>MSHSEQLFARAQKVIPGGVNSPVRAFKSVGGTPLFIERAEQAYLFDADGKRYIDYVGSWGPMIAGHANPEIIAAVKEAVDYGLSYGAPTSIEVDMAERICEIMPSIEMVRMVNSGTEATMSAIRLARGFTGRDNILKFEGGYHGHADSLLVKAGSGALTLGEPDSPGVPADIAKHTLTLDYNNSEQVEALFKAQGDSIACIIVEPVSGNMNCVPPVPGFLETLRKVCDEYGAILILDEVMTGFRVAKGGAQAYYNIKPDLTTLGKIIGGGMPVGAFGGRADIMQQLAPTGPVYQAGTLSGNPIAMAAGLKTLEIISRDGFYEDLDRKTDRMVKGMLLAASDNGVPMTSNRVGAMFGLFFSKEQLITNFSQVKQCDIGSFNRFFHGMLQEGVNLAPSAYEAGFVSSAHTDQDIDNTIAAARKVFVNL</sequence>
<dbReference type="Gene3D" id="3.90.1150.10">
    <property type="entry name" value="Aspartate Aminotransferase, domain 1"/>
    <property type="match status" value="1"/>
</dbReference>
<comment type="subunit">
    <text evidence="7">Homodimer.</text>
</comment>
<evidence type="ECO:0000256" key="5">
    <source>
        <dbReference type="ARBA" id="ARBA00023235"/>
    </source>
</evidence>
<dbReference type="PANTHER" id="PTHR43713">
    <property type="entry name" value="GLUTAMATE-1-SEMIALDEHYDE 2,1-AMINOMUTASE"/>
    <property type="match status" value="1"/>
</dbReference>
<dbReference type="GO" id="GO:0006782">
    <property type="term" value="P:protoporphyrinogen IX biosynthetic process"/>
    <property type="evidence" value="ECO:0007669"/>
    <property type="project" value="UniProtKB-UniRule"/>
</dbReference>
<dbReference type="HAMAP" id="MF_00375">
    <property type="entry name" value="HemL_aminotrans_3"/>
    <property type="match status" value="1"/>
</dbReference>
<comment type="cofactor">
    <cofactor evidence="1 7">
        <name>pyridoxal 5'-phosphate</name>
        <dbReference type="ChEBI" id="CHEBI:597326"/>
    </cofactor>
</comment>
<name>A0A317CKT2_9GAMM</name>
<comment type="similarity">
    <text evidence="3 7">Belongs to the class-III pyridoxal-phosphate-dependent aminotransferase family. HemL subfamily.</text>
</comment>
<dbReference type="PROSITE" id="PS00600">
    <property type="entry name" value="AA_TRANSFER_CLASS_3"/>
    <property type="match status" value="1"/>
</dbReference>
<organism evidence="8 9">
    <name type="scientific">Leucothrix arctica</name>
    <dbReference type="NCBI Taxonomy" id="1481894"/>
    <lineage>
        <taxon>Bacteria</taxon>
        <taxon>Pseudomonadati</taxon>
        <taxon>Pseudomonadota</taxon>
        <taxon>Gammaproteobacteria</taxon>
        <taxon>Thiotrichales</taxon>
        <taxon>Thiotrichaceae</taxon>
        <taxon>Leucothrix</taxon>
    </lineage>
</organism>
<dbReference type="InterPro" id="IPR015422">
    <property type="entry name" value="PyrdxlP-dep_Trfase_small"/>
</dbReference>
<keyword evidence="9" id="KW-1185">Reference proteome</keyword>
<evidence type="ECO:0000256" key="7">
    <source>
        <dbReference type="HAMAP-Rule" id="MF_00375"/>
    </source>
</evidence>
<dbReference type="UniPathway" id="UPA00251">
    <property type="reaction ID" value="UER00317"/>
</dbReference>
<dbReference type="Pfam" id="PF00202">
    <property type="entry name" value="Aminotran_3"/>
    <property type="match status" value="1"/>
</dbReference>
<dbReference type="OrthoDB" id="9801052at2"/>
<comment type="subcellular location">
    <subcellularLocation>
        <location evidence="7">Cytoplasm</location>
    </subcellularLocation>
</comment>
<dbReference type="InterPro" id="IPR005814">
    <property type="entry name" value="Aminotrans_3"/>
</dbReference>
<reference evidence="8 9" key="1">
    <citation type="submission" date="2018-05" db="EMBL/GenBank/DDBJ databases">
        <title>Leucothrix arctica sp. nov., isolated from Arctic seawater.</title>
        <authorList>
            <person name="Choi A."/>
            <person name="Baek K."/>
        </authorList>
    </citation>
    <scope>NUCLEOTIDE SEQUENCE [LARGE SCALE GENOMIC DNA]</scope>
    <source>
        <strain evidence="8 9">IMCC9719</strain>
    </source>
</reference>
<evidence type="ECO:0000256" key="2">
    <source>
        <dbReference type="ARBA" id="ARBA00004819"/>
    </source>
</evidence>
<dbReference type="RefSeq" id="WP_109821937.1">
    <property type="nucleotide sequence ID" value="NZ_QGKL01000010.1"/>
</dbReference>
<comment type="caution">
    <text evidence="8">The sequence shown here is derived from an EMBL/GenBank/DDBJ whole genome shotgun (WGS) entry which is preliminary data.</text>
</comment>